<evidence type="ECO:0000256" key="2">
    <source>
        <dbReference type="ARBA" id="ARBA00023136"/>
    </source>
</evidence>
<dbReference type="Gene3D" id="2.170.130.10">
    <property type="entry name" value="TonB-dependent receptor, plug domain"/>
    <property type="match status" value="1"/>
</dbReference>
<accession>A0A4Q2UHJ7</accession>
<evidence type="ECO:0000313" key="7">
    <source>
        <dbReference type="Proteomes" id="UP000290407"/>
    </source>
</evidence>
<protein>
    <recommendedName>
        <fullName evidence="5">Outer membrane protein beta-barrel domain-containing protein</fullName>
    </recommendedName>
</protein>
<feature type="chain" id="PRO_5020895544" description="Outer membrane protein beta-barrel domain-containing protein" evidence="4">
    <location>
        <begin position="22"/>
        <end position="791"/>
    </location>
</feature>
<keyword evidence="7" id="KW-1185">Reference proteome</keyword>
<dbReference type="PANTHER" id="PTHR40980">
    <property type="entry name" value="PLUG DOMAIN-CONTAINING PROTEIN"/>
    <property type="match status" value="1"/>
</dbReference>
<dbReference type="SUPFAM" id="SSF56935">
    <property type="entry name" value="Porins"/>
    <property type="match status" value="1"/>
</dbReference>
<dbReference type="RefSeq" id="WP_129605723.1">
    <property type="nucleotide sequence ID" value="NZ_SBLB01000010.1"/>
</dbReference>
<comment type="caution">
    <text evidence="6">The sequence shown here is derived from an EMBL/GenBank/DDBJ whole genome shotgun (WGS) entry which is preliminary data.</text>
</comment>
<feature type="signal peptide" evidence="4">
    <location>
        <begin position="1"/>
        <end position="21"/>
    </location>
</feature>
<evidence type="ECO:0000256" key="1">
    <source>
        <dbReference type="ARBA" id="ARBA00004442"/>
    </source>
</evidence>
<dbReference type="EMBL" id="SBLB01000010">
    <property type="protein sequence ID" value="RYC66945.1"/>
    <property type="molecule type" value="Genomic_DNA"/>
</dbReference>
<evidence type="ECO:0000259" key="5">
    <source>
        <dbReference type="Pfam" id="PF14905"/>
    </source>
</evidence>
<dbReference type="GO" id="GO:0009279">
    <property type="term" value="C:cell outer membrane"/>
    <property type="evidence" value="ECO:0007669"/>
    <property type="project" value="UniProtKB-SubCell"/>
</dbReference>
<proteinExistence type="predicted"/>
<evidence type="ECO:0000256" key="3">
    <source>
        <dbReference type="ARBA" id="ARBA00023237"/>
    </source>
</evidence>
<evidence type="ECO:0000313" key="6">
    <source>
        <dbReference type="EMBL" id="RYC66945.1"/>
    </source>
</evidence>
<organism evidence="6 7">
    <name type="scientific">Spirosoma sordidisoli</name>
    <dbReference type="NCBI Taxonomy" id="2502893"/>
    <lineage>
        <taxon>Bacteria</taxon>
        <taxon>Pseudomonadati</taxon>
        <taxon>Bacteroidota</taxon>
        <taxon>Cytophagia</taxon>
        <taxon>Cytophagales</taxon>
        <taxon>Cytophagaceae</taxon>
        <taxon>Spirosoma</taxon>
    </lineage>
</organism>
<dbReference type="InterPro" id="IPR041700">
    <property type="entry name" value="OMP_b-brl_3"/>
</dbReference>
<comment type="subcellular location">
    <subcellularLocation>
        <location evidence="1">Cell outer membrane</location>
    </subcellularLocation>
</comment>
<dbReference type="InterPro" id="IPR037066">
    <property type="entry name" value="Plug_dom_sf"/>
</dbReference>
<keyword evidence="2" id="KW-0472">Membrane</keyword>
<reference evidence="6 7" key="1">
    <citation type="submission" date="2019-01" db="EMBL/GenBank/DDBJ databases">
        <title>Spirosoma flava sp. nov., a propanil-degrading bacterium isolated from herbicide-contaminated soil.</title>
        <authorList>
            <person name="Zhang L."/>
            <person name="Jiang J.-D."/>
        </authorList>
    </citation>
    <scope>NUCLEOTIDE SEQUENCE [LARGE SCALE GENOMIC DNA]</scope>
    <source>
        <strain evidence="6 7">TY50</strain>
    </source>
</reference>
<name>A0A4Q2UHJ7_9BACT</name>
<keyword evidence="3" id="KW-0998">Cell outer membrane</keyword>
<keyword evidence="4" id="KW-0732">Signal</keyword>
<gene>
    <name evidence="6" type="ORF">EQG79_26570</name>
</gene>
<dbReference type="PANTHER" id="PTHR40980:SF4">
    <property type="entry name" value="TONB-DEPENDENT RECEPTOR-LIKE BETA-BARREL DOMAIN-CONTAINING PROTEIN"/>
    <property type="match status" value="1"/>
</dbReference>
<dbReference type="Pfam" id="PF14905">
    <property type="entry name" value="OMP_b-brl_3"/>
    <property type="match status" value="1"/>
</dbReference>
<dbReference type="SUPFAM" id="SSF117074">
    <property type="entry name" value="Hypothetical protein PA1324"/>
    <property type="match status" value="1"/>
</dbReference>
<dbReference type="Gene3D" id="2.40.170.20">
    <property type="entry name" value="TonB-dependent receptor, beta-barrel domain"/>
    <property type="match status" value="1"/>
</dbReference>
<dbReference type="AlphaFoldDB" id="A0A4Q2UHJ7"/>
<feature type="domain" description="Outer membrane protein beta-barrel" evidence="5">
    <location>
        <begin position="386"/>
        <end position="768"/>
    </location>
</feature>
<dbReference type="Proteomes" id="UP000290407">
    <property type="component" value="Unassembled WGS sequence"/>
</dbReference>
<sequence>MKKIYISTLLLIVLCYNLANSQPKKSYVYKGNLRSQSGNSITINVIGLHRAVDSVLTKGSLTDSLGAFVFNNVAPGNYLLSYSMSDKTRRFCKKVTIDSISSSKIDTIYLENDGTSELKEVRVRARKPFLDRQIDRLVIDLRDNPLTTGNSAYEALGKLPGLSVDPINGIRLNGANGVLILIDGQGNRQSNNEINTLLNNLRAENIDKIEIFSNPPVRFDAQGTGVINIILKKDKALSDFHSTYSQRIHPSEKVNGQGMYLLSLGTNFNYAFNKLKTNTVVDYSHSTDNVSADSTYYNGISYYRTNYRYSESSTTRLFINNKSTYDLTKKDGLIFNIRFSNVPLTSNKTLNFDYFKNNHPNDQNSSTNISNELKTKNLEYYINYTHKFDKDGKSNLNVLILRGQQKLTALSEYTTIDENENISRLDQDREYSVDINAAKIDYSFTAKGYDSEMGFKQTYIRNREEYLYNNNLQTQVFNFKEKITAFYFSSRRSWKQWSTQFGIRGEYTSSFGEVLSEDTTTKRNYINFFPSFIIQRNLSKNMKLNISYSKRINRPFYGDFNPVRYINANDVYYTRGGNSLLSVQIINKIEGSISYKNIYLALGLQHRNGVRALYTEAGGDRQLITIPYNTISRDIYLSTSYNYSIAPWWQVNFNSNIYSYYLTLLDNDVRQTTSFDFTTNQAFKISSKLNADFSIRYASPFIAEYYKISSVFNVNAAIRYNANKIFVVLGVDDLLGTNRPRWFYDYNILTIQTIPQFNQRQVRISLAYKFKSGNKFQAKSKSSNDFGEIRY</sequence>
<evidence type="ECO:0000256" key="4">
    <source>
        <dbReference type="SAM" id="SignalP"/>
    </source>
</evidence>
<dbReference type="InterPro" id="IPR036942">
    <property type="entry name" value="Beta-barrel_TonB_sf"/>
</dbReference>